<evidence type="ECO:0000256" key="1">
    <source>
        <dbReference type="ARBA" id="ARBA00022737"/>
    </source>
</evidence>
<evidence type="ECO:0008006" key="7">
    <source>
        <dbReference type="Google" id="ProtNLM"/>
    </source>
</evidence>
<feature type="compositionally biased region" description="Basic and acidic residues" evidence="3">
    <location>
        <begin position="1300"/>
        <end position="1309"/>
    </location>
</feature>
<comment type="caution">
    <text evidence="5">The sequence shown here is derived from an EMBL/GenBank/DDBJ whole genome shotgun (WGS) entry which is preliminary data.</text>
</comment>
<feature type="region of interest" description="Disordered" evidence="3">
    <location>
        <begin position="1"/>
        <end position="56"/>
    </location>
</feature>
<dbReference type="RefSeq" id="XP_056064843.1">
    <property type="nucleotide sequence ID" value="XM_056220856.1"/>
</dbReference>
<feature type="compositionally biased region" description="Polar residues" evidence="3">
    <location>
        <begin position="1281"/>
        <end position="1290"/>
    </location>
</feature>
<feature type="compositionally biased region" description="Basic residues" evidence="3">
    <location>
        <begin position="1"/>
        <end position="14"/>
    </location>
</feature>
<feature type="region of interest" description="Disordered" evidence="3">
    <location>
        <begin position="632"/>
        <end position="665"/>
    </location>
</feature>
<keyword evidence="1" id="KW-0677">Repeat</keyword>
<feature type="region of interest" description="Disordered" evidence="3">
    <location>
        <begin position="80"/>
        <end position="121"/>
    </location>
</feature>
<evidence type="ECO:0000256" key="3">
    <source>
        <dbReference type="SAM" id="MobiDB-lite"/>
    </source>
</evidence>
<feature type="compositionally biased region" description="Basic and acidic residues" evidence="3">
    <location>
        <begin position="35"/>
        <end position="44"/>
    </location>
</feature>
<feature type="region of interest" description="Disordered" evidence="3">
    <location>
        <begin position="952"/>
        <end position="974"/>
    </location>
</feature>
<dbReference type="GeneID" id="80915661"/>
<feature type="transmembrane region" description="Helical" evidence="4">
    <location>
        <begin position="212"/>
        <end position="234"/>
    </location>
</feature>
<evidence type="ECO:0000256" key="4">
    <source>
        <dbReference type="SAM" id="Phobius"/>
    </source>
</evidence>
<feature type="region of interest" description="Disordered" evidence="3">
    <location>
        <begin position="296"/>
        <end position="316"/>
    </location>
</feature>
<feature type="transmembrane region" description="Helical" evidence="4">
    <location>
        <begin position="187"/>
        <end position="206"/>
    </location>
</feature>
<organism evidence="5 6">
    <name type="scientific">Didymosphaeria variabile</name>
    <dbReference type="NCBI Taxonomy" id="1932322"/>
    <lineage>
        <taxon>Eukaryota</taxon>
        <taxon>Fungi</taxon>
        <taxon>Dikarya</taxon>
        <taxon>Ascomycota</taxon>
        <taxon>Pezizomycotina</taxon>
        <taxon>Dothideomycetes</taxon>
        <taxon>Pleosporomycetidae</taxon>
        <taxon>Pleosporales</taxon>
        <taxon>Massarineae</taxon>
        <taxon>Didymosphaeriaceae</taxon>
        <taxon>Didymosphaeria</taxon>
    </lineage>
</organism>
<accession>A0A9W8X908</accession>
<feature type="compositionally biased region" description="Acidic residues" evidence="3">
    <location>
        <begin position="607"/>
        <end position="621"/>
    </location>
</feature>
<dbReference type="OrthoDB" id="194358at2759"/>
<feature type="compositionally biased region" description="Acidic residues" evidence="3">
    <location>
        <begin position="23"/>
        <end position="34"/>
    </location>
</feature>
<feature type="region of interest" description="Disordered" evidence="3">
    <location>
        <begin position="554"/>
        <end position="578"/>
    </location>
</feature>
<dbReference type="Proteomes" id="UP001140513">
    <property type="component" value="Unassembled WGS sequence"/>
</dbReference>
<dbReference type="Gene3D" id="1.25.40.20">
    <property type="entry name" value="Ankyrin repeat-containing domain"/>
    <property type="match status" value="3"/>
</dbReference>
<dbReference type="InterPro" id="IPR036770">
    <property type="entry name" value="Ankyrin_rpt-contain_sf"/>
</dbReference>
<dbReference type="InterPro" id="IPR002110">
    <property type="entry name" value="Ankyrin_rpt"/>
</dbReference>
<keyword evidence="6" id="KW-1185">Reference proteome</keyword>
<dbReference type="EMBL" id="JAPEUX010000010">
    <property type="protein sequence ID" value="KAJ4344391.1"/>
    <property type="molecule type" value="Genomic_DNA"/>
</dbReference>
<sequence>MGPRRRRLWSRSKSKRADVENPPVDDEPQAEETQIEEHSIDAKGTKSVHRHIFPEELKGSAPNLQLNLPKKGGDISVGFVEDSSEKTQSKSRVLTKAKTLVQGQRSSSRRHSHEANRADPSKELPPLQLFWLQQKHTVNDQDFDPFLILGGYKDELLTSSRLDHEKWKELWGMIIPEWVTRFAGNQYEFLTICASVLGLVGFILQFEGLRGLAWPTAVAQLGAIFLAALLRAIIRRRLGESPVAISAFAGHELDWLTLRLVYEQNALTAPRASGDADAVKVVTRWKVLTRPDLPNVCKNEDKKKSPSDDPDAQRMRSNIHGISQFPRSLLVERGEMVDVQKSAYVLHQGISRQPEPDSKCLFQQTSQVAVDVRRRLGELSQCPGAASQEAIALAQAMSLVLTDLCPVQENCDKIFIWSLATVMLKVDETIEAQQPNRPKPSRTNSNKLLLAIPKRGKSGDPQVNKPHGILESKPDTVTLKAKGTKKGWSMQPVDIDAILSLWISTLARSGANANIKGRTHGQGGPEDDDMEDDESGNWLSQASSATVKYRRILGENPPPYKAQDPTGPLCESDTGTDADKRANIVRTDILTRDLSWWTNDPRVTAITEDDEDPQDTGDDMLEIGFNGLYPKRQTIPNSDTLNSPKQVSQDPTTNKGQAPEAPQTSAELKAVQEEAPRGKVVSIISDGPLAVVLAHHLFSAFMWAVSDEIREDKIDTATVEDAELFDGSYFEDTWNIPTLRNKTLMKLARAIVGLGLGPIDDVLLAIIPPLSHRGILPNEAMMGVLLRKTKDHERDHDWPQAQITYLNLLDLEMDPRGMDRISYEIVVELIEFLFLARETIDDLRGSKTLEGSETVGNQATSLRQAVQAVSSGLQSHALLFSVASQLRWFYYRQQRERKFDNLMESLQVLPSEVRITGDRDQSKKITRPDDRLLKLVRFSSYHDYIARRLAEKSERSSGELTGQEMKSESKQTATMKESEWKKLATKPDIFGWYPLHYATVGGNSVLFHEVSRIHKVGGKPQHELRDKSGRTPLHYAAMYEPGWIKTFTGTQEKGKSAAKVLGRNGMLPIHCAARLGMVESLANLEKYCNLNAVDSFGRSALHLAVLAVSPKVVEFLLKDDTRNPIIQTGDELLQRTPLHFALVNAGDKGEQPELVDEKKEIVNQLMARVMAREKDLEAMTINDERKDTPIKLALRNQDVELFKTLLSKLPNVSRPQDTDAERSVVTMCFTSMLKEAVRLKSQDVLVLLFEHVKQARDRSFVDMLHRMLKIVDSLVGETVSGHTVSASATEETGESDEPMTESRGDAKPFDPDAVLTVTPKFRNDLEREFQIRKELVMITAIQSMDSSFVGHVFDKGIQDLSQEHVWNGKDSQNRSALAYIAKLKKLKKLRKGLSDEELDIPMNRRIAMLDFLWGHWRVEDKARALNDPQGSYDKTPLIYAVRNNLLPLAKKFVAAIAEAKAHIEGMDAYGSSAFMYALQKDDDAAAEWWKTLADADPSLVNEITGTYKTTFSTRPLIEAVRDGRDDITKFLSTYPETDPNLGDRDGDPTLAWAYWQESPPLLVTLFEKFDTIDPHKRNKSGISPLMYAYRDAMDDGISPRIQTMFQAPRIRMQGYEVTIMLSHANCRGNMSLVTFLLERRADPCSCDDAGRSQVELAALRGNLEVFKILCQTPEVAKQPEKLKRVYHACVQTTHENNEKIIDELIKRKIDISTTEPDANGWNLEECAMYAGNPQALKKLIIKGETGPPPLRQHRQPSSWALRPDNPFFKALHDECTLSESSWSLLCGLDTVTLMRYAVVKAPFPDGLPSAANNGSYLLVRANSCIPYGMRRYYWEMKIINNPADMTRFEAPG</sequence>
<dbReference type="SUPFAM" id="SSF48403">
    <property type="entry name" value="Ankyrin repeat"/>
    <property type="match status" value="2"/>
</dbReference>
<keyword evidence="4" id="KW-1133">Transmembrane helix</keyword>
<feature type="compositionally biased region" description="Acidic residues" evidence="3">
    <location>
        <begin position="525"/>
        <end position="535"/>
    </location>
</feature>
<feature type="region of interest" description="Disordered" evidence="3">
    <location>
        <begin position="514"/>
        <end position="538"/>
    </location>
</feature>
<evidence type="ECO:0000313" key="6">
    <source>
        <dbReference type="Proteomes" id="UP001140513"/>
    </source>
</evidence>
<keyword evidence="2" id="KW-0040">ANK repeat</keyword>
<protein>
    <recommendedName>
        <fullName evidence="7">Protein ssh4</fullName>
    </recommendedName>
</protein>
<name>A0A9W8X908_9PLEO</name>
<feature type="compositionally biased region" description="Basic and acidic residues" evidence="3">
    <location>
        <begin position="298"/>
        <end position="314"/>
    </location>
</feature>
<feature type="region of interest" description="Disordered" evidence="3">
    <location>
        <begin position="1281"/>
        <end position="1309"/>
    </location>
</feature>
<feature type="compositionally biased region" description="Polar residues" evidence="3">
    <location>
        <begin position="634"/>
        <end position="665"/>
    </location>
</feature>
<evidence type="ECO:0000313" key="5">
    <source>
        <dbReference type="EMBL" id="KAJ4344391.1"/>
    </source>
</evidence>
<dbReference type="GO" id="GO:0005737">
    <property type="term" value="C:cytoplasm"/>
    <property type="evidence" value="ECO:0007669"/>
    <property type="project" value="TreeGrafter"/>
</dbReference>
<proteinExistence type="predicted"/>
<gene>
    <name evidence="5" type="ORF">N0V89_012131</name>
</gene>
<evidence type="ECO:0000256" key="2">
    <source>
        <dbReference type="ARBA" id="ARBA00023043"/>
    </source>
</evidence>
<dbReference type="SMART" id="SM00248">
    <property type="entry name" value="ANK"/>
    <property type="match status" value="11"/>
</dbReference>
<feature type="region of interest" description="Disordered" evidence="3">
    <location>
        <begin position="605"/>
        <end position="624"/>
    </location>
</feature>
<dbReference type="PANTHER" id="PTHR24198:SF165">
    <property type="entry name" value="ANKYRIN REPEAT-CONTAINING PROTEIN-RELATED"/>
    <property type="match status" value="1"/>
</dbReference>
<keyword evidence="4" id="KW-0472">Membrane</keyword>
<reference evidence="5" key="1">
    <citation type="submission" date="2022-10" db="EMBL/GenBank/DDBJ databases">
        <title>Tapping the CABI collections for fungal endophytes: first genome assemblies for Collariella, Neodidymelliopsis, Ascochyta clinopodiicola, Didymella pomorum, Didymosphaeria variabile, Neocosmospora piperis and Neocucurbitaria cava.</title>
        <authorList>
            <person name="Hill R."/>
        </authorList>
    </citation>
    <scope>NUCLEOTIDE SEQUENCE</scope>
    <source>
        <strain evidence="5">IMI 356815</strain>
    </source>
</reference>
<keyword evidence="4" id="KW-0812">Transmembrane</keyword>
<feature type="region of interest" description="Disordered" evidence="3">
    <location>
        <begin position="451"/>
        <end position="477"/>
    </location>
</feature>
<dbReference type="PANTHER" id="PTHR24198">
    <property type="entry name" value="ANKYRIN REPEAT AND PROTEIN KINASE DOMAIN-CONTAINING PROTEIN"/>
    <property type="match status" value="1"/>
</dbReference>